<accession>A0A9W8YG39</accession>
<evidence type="ECO:0000313" key="1">
    <source>
        <dbReference type="EMBL" id="KAJ4376370.1"/>
    </source>
</evidence>
<comment type="caution">
    <text evidence="1">The sequence shown here is derived from an EMBL/GenBank/DDBJ whole genome shotgun (WGS) entry which is preliminary data.</text>
</comment>
<dbReference type="AlphaFoldDB" id="A0A9W8YG39"/>
<gene>
    <name evidence="1" type="ORF">N0V83_001653</name>
</gene>
<proteinExistence type="predicted"/>
<keyword evidence="2" id="KW-1185">Reference proteome</keyword>
<evidence type="ECO:0008006" key="3">
    <source>
        <dbReference type="Google" id="ProtNLM"/>
    </source>
</evidence>
<evidence type="ECO:0000313" key="2">
    <source>
        <dbReference type="Proteomes" id="UP001140560"/>
    </source>
</evidence>
<protein>
    <recommendedName>
        <fullName evidence="3">Fungal N-terminal domain-containing protein</fullName>
    </recommendedName>
</protein>
<dbReference type="Proteomes" id="UP001140560">
    <property type="component" value="Unassembled WGS sequence"/>
</dbReference>
<reference evidence="1" key="1">
    <citation type="submission" date="2022-10" db="EMBL/GenBank/DDBJ databases">
        <title>Tapping the CABI collections for fungal endophytes: first genome assemblies for Collariella, Neodidymelliopsis, Ascochyta clinopodiicola, Didymella pomorum, Didymosphaeria variabile, Neocosmospora piperis and Neocucurbitaria cava.</title>
        <authorList>
            <person name="Hill R."/>
        </authorList>
    </citation>
    <scope>NUCLEOTIDE SEQUENCE</scope>
    <source>
        <strain evidence="1">IMI 356814</strain>
    </source>
</reference>
<dbReference type="EMBL" id="JAPEUY010000002">
    <property type="protein sequence ID" value="KAJ4376370.1"/>
    <property type="molecule type" value="Genomic_DNA"/>
</dbReference>
<name>A0A9W8YG39_9PLEO</name>
<sequence length="142" mass="15959">MEAVAAIGLIGSIIQFVDLGFKVIKTANEIQQSICGLTKENMSLGEVTRAMHDLTVKLTAPTTKAQTADERTLYNLAQECRSLSELILNNIERSSLGNLRSKLRLFHATTRSLKYKEERKELEERLSKCRAQLHVQLTNVSK</sequence>
<dbReference type="OrthoDB" id="3694244at2759"/>
<organism evidence="1 2">
    <name type="scientific">Neocucurbitaria cava</name>
    <dbReference type="NCBI Taxonomy" id="798079"/>
    <lineage>
        <taxon>Eukaryota</taxon>
        <taxon>Fungi</taxon>
        <taxon>Dikarya</taxon>
        <taxon>Ascomycota</taxon>
        <taxon>Pezizomycotina</taxon>
        <taxon>Dothideomycetes</taxon>
        <taxon>Pleosporomycetidae</taxon>
        <taxon>Pleosporales</taxon>
        <taxon>Pleosporineae</taxon>
        <taxon>Cucurbitariaceae</taxon>
        <taxon>Neocucurbitaria</taxon>
    </lineage>
</organism>